<accession>A0A2H1VAP5</accession>
<dbReference type="EMBL" id="ODYU01001539">
    <property type="protein sequence ID" value="SOQ37897.1"/>
    <property type="molecule type" value="Genomic_DNA"/>
</dbReference>
<dbReference type="AlphaFoldDB" id="A0A2H1VAP5"/>
<name>A0A2H1VAP5_SPOFR</name>
<sequence length="93" mass="10600">MVIQIKTVKSEQVLTAAVKVLNNTWHRRFGVSFDEKCGSNKASCTVCCEGNKLGYHSLKQDVHSLFSEMENYLRKCGINHQKETVIHQSNMEL</sequence>
<reference evidence="1" key="1">
    <citation type="submission" date="2016-07" db="EMBL/GenBank/DDBJ databases">
        <authorList>
            <person name="Bretaudeau A."/>
        </authorList>
    </citation>
    <scope>NUCLEOTIDE SEQUENCE</scope>
    <source>
        <strain evidence="1">Rice</strain>
        <tissue evidence="1">Whole body</tissue>
    </source>
</reference>
<gene>
    <name evidence="1" type="ORF">SFRICE_015940</name>
</gene>
<organism evidence="1">
    <name type="scientific">Spodoptera frugiperda</name>
    <name type="common">Fall armyworm</name>
    <dbReference type="NCBI Taxonomy" id="7108"/>
    <lineage>
        <taxon>Eukaryota</taxon>
        <taxon>Metazoa</taxon>
        <taxon>Ecdysozoa</taxon>
        <taxon>Arthropoda</taxon>
        <taxon>Hexapoda</taxon>
        <taxon>Insecta</taxon>
        <taxon>Pterygota</taxon>
        <taxon>Neoptera</taxon>
        <taxon>Endopterygota</taxon>
        <taxon>Lepidoptera</taxon>
        <taxon>Glossata</taxon>
        <taxon>Ditrysia</taxon>
        <taxon>Noctuoidea</taxon>
        <taxon>Noctuidae</taxon>
        <taxon>Amphipyrinae</taxon>
        <taxon>Spodoptera</taxon>
    </lineage>
</organism>
<protein>
    <submittedName>
        <fullName evidence="1">SFRICE_015940</fullName>
    </submittedName>
</protein>
<evidence type="ECO:0000313" key="1">
    <source>
        <dbReference type="EMBL" id="SOQ37897.1"/>
    </source>
</evidence>
<proteinExistence type="predicted"/>